<dbReference type="InterPro" id="IPR032675">
    <property type="entry name" value="LRR_dom_sf"/>
</dbReference>
<evidence type="ECO:0000313" key="2">
    <source>
        <dbReference type="Proteomes" id="UP000774326"/>
    </source>
</evidence>
<organism evidence="1 2">
    <name type="scientific">Wickerhamomyces pijperi</name>
    <name type="common">Yeast</name>
    <name type="synonym">Pichia pijperi</name>
    <dbReference type="NCBI Taxonomy" id="599730"/>
    <lineage>
        <taxon>Eukaryota</taxon>
        <taxon>Fungi</taxon>
        <taxon>Dikarya</taxon>
        <taxon>Ascomycota</taxon>
        <taxon>Saccharomycotina</taxon>
        <taxon>Saccharomycetes</taxon>
        <taxon>Phaffomycetales</taxon>
        <taxon>Wickerhamomycetaceae</taxon>
        <taxon>Wickerhamomyces</taxon>
    </lineage>
</organism>
<dbReference type="EMBL" id="JAEUBG010000665">
    <property type="protein sequence ID" value="KAH3687691.1"/>
    <property type="molecule type" value="Genomic_DNA"/>
</dbReference>
<evidence type="ECO:0000313" key="1">
    <source>
        <dbReference type="EMBL" id="KAH3687691.1"/>
    </source>
</evidence>
<reference evidence="1" key="1">
    <citation type="journal article" date="2021" name="Open Biol.">
        <title>Shared evolutionary footprints suggest mitochondrial oxidative damage underlies multiple complex I losses in fungi.</title>
        <authorList>
            <person name="Schikora-Tamarit M.A."/>
            <person name="Marcet-Houben M."/>
            <person name="Nosek J."/>
            <person name="Gabaldon T."/>
        </authorList>
    </citation>
    <scope>NUCLEOTIDE SEQUENCE</scope>
    <source>
        <strain evidence="1">CBS2887</strain>
    </source>
</reference>
<accession>A0A9P8TQQ7</accession>
<reference evidence="1" key="2">
    <citation type="submission" date="2021-01" db="EMBL/GenBank/DDBJ databases">
        <authorList>
            <person name="Schikora-Tamarit M.A."/>
        </authorList>
    </citation>
    <scope>NUCLEOTIDE SEQUENCE</scope>
    <source>
        <strain evidence="1">CBS2887</strain>
    </source>
</reference>
<dbReference type="Proteomes" id="UP000774326">
    <property type="component" value="Unassembled WGS sequence"/>
</dbReference>
<evidence type="ECO:0008006" key="3">
    <source>
        <dbReference type="Google" id="ProtNLM"/>
    </source>
</evidence>
<proteinExistence type="predicted"/>
<dbReference type="AlphaFoldDB" id="A0A9P8TQQ7"/>
<gene>
    <name evidence="1" type="ORF">WICPIJ_001314</name>
</gene>
<name>A0A9P8TQQ7_WICPI</name>
<keyword evidence="2" id="KW-1185">Reference proteome</keyword>
<protein>
    <recommendedName>
        <fullName evidence="3">F-box domain-containing protein</fullName>
    </recommendedName>
</protein>
<comment type="caution">
    <text evidence="1">The sequence shown here is derived from an EMBL/GenBank/DDBJ whole genome shotgun (WGS) entry which is preliminary data.</text>
</comment>
<dbReference type="Gene3D" id="3.80.10.10">
    <property type="entry name" value="Ribonuclease Inhibitor"/>
    <property type="match status" value="1"/>
</dbReference>
<sequence>MFEVLPNEILIAITKLLPLSDLTTLLSFEYFQSRLGGLFRHIEVSARKDGDDRCSFWQTTKVPHIRDIYQLPHKVDQSLIYLIEIHDWENFNLELFSYHFKHTHNFIIDHVIGKQTIDTRTVILEQYHKTIDTILECFDSTTLVLNTPDYEDHTICAATFDPARLIISQPVERLTICGSKAMPVGGGGGRGGKVAMDNVWELILDSVSQSTIDSIDYLGISELSMFLNLEYEQDTEQLLPLVFPREGLIVGDNAYHLSDVNFKDALNINLHWLNKLVNLKLPRLRQIRAKLVETSSGCEEVGVFGLESENLKVLNIGVYTKTLTPSFERIQCPNLRHIRIAGECHFDVMDDRWIRRNTNAFPNLVSLEVFQLPQLMHLFKYTDLSNLRYLKTAVYNDEDRLLLESLQFPSLERLNFKSFHPSDRLAYPILNAPLLCGFTLSSVSSQLGSSATKTLRGISTAYPLLEVLVLDLFNVRYQGLNEWDAELPNLKFLGLTGPLFEVIKSLKGVSFPKLEFCQLIFSTPYRDDLVYRYDLDTPKLKCLHFNRLGVFSGGDVVAGGSRAVNTHLLVQGYSKLVRLSFDQFVNEVTVKDCVSLKLIRGGYSTVDLNRITGENLPSLRYLDINSRRMTLERYQEVEMFKANTNSSNILRKVRKTTTGTDRGYPRTEFVPRDQFNKADLLKYQYLSYDGTRDFDSLIRDCIHLWISERELPCHSKMPVEQEMESV</sequence>